<dbReference type="Proteomes" id="UP000197153">
    <property type="component" value="Chromosome 1"/>
</dbReference>
<dbReference type="NCBIfam" id="TIGR01849">
    <property type="entry name" value="PHB_depoly_PhaZ"/>
    <property type="match status" value="1"/>
</dbReference>
<dbReference type="SUPFAM" id="SSF53474">
    <property type="entry name" value="alpha/beta-Hydrolases"/>
    <property type="match status" value="1"/>
</dbReference>
<dbReference type="PIRSF" id="PIRSF020818">
    <property type="entry name" value="PHB_depoly_PhaZ"/>
    <property type="match status" value="1"/>
</dbReference>
<dbReference type="InterPro" id="IPR010915">
    <property type="entry name" value="PHB_depoly_PhaZ"/>
</dbReference>
<protein>
    <submittedName>
        <fullName evidence="2">Polyhydroxyalkanoate depolymerase</fullName>
    </submittedName>
</protein>
<keyword evidence="3" id="KW-1185">Reference proteome</keyword>
<organism evidence="2 3">
    <name type="scientific">Nitrospirillum viridazoti CBAmc</name>
    <dbReference type="NCBI Taxonomy" id="1441467"/>
    <lineage>
        <taxon>Bacteria</taxon>
        <taxon>Pseudomonadati</taxon>
        <taxon>Pseudomonadota</taxon>
        <taxon>Alphaproteobacteria</taxon>
        <taxon>Rhodospirillales</taxon>
        <taxon>Azospirillaceae</taxon>
        <taxon>Nitrospirillum</taxon>
        <taxon>Nitrospirillum viridazoti</taxon>
    </lineage>
</organism>
<proteinExistence type="predicted"/>
<dbReference type="Pfam" id="PF06850">
    <property type="entry name" value="PHB_depo_C"/>
    <property type="match status" value="1"/>
</dbReference>
<evidence type="ECO:0000313" key="2">
    <source>
        <dbReference type="EMBL" id="ASG21749.1"/>
    </source>
</evidence>
<dbReference type="AlphaFoldDB" id="A0A248JT19"/>
<accession>A0A248JT19</accession>
<dbReference type="InterPro" id="IPR029058">
    <property type="entry name" value="AB_hydrolase_fold"/>
</dbReference>
<dbReference type="EMBL" id="CP022110">
    <property type="protein sequence ID" value="ASG21749.1"/>
    <property type="molecule type" value="Genomic_DNA"/>
</dbReference>
<sequence length="418" mass="46944">MLYQLFDMHHAALTPLRLMAEATQATFRNPLVPASYTGMGRAMAAAGELIERTTRRWGKPEFGLNITHIDGREVAVTEEAALRKPFCVLRHFQRATPHSDPKVLVVAPMSGHYATLLRGTVEALLPSHDVYITDWVDAKLVPLSRGRFDFDDYVEYVMDFIRFLGPDTHVIAVCQPAVPVLVAAAVMAQMEDTCQPRSMTLMGGPIDTRVSPTQVTQLAETRDIGWFERTVTTSVPVYYPGAMRHVYPGFIQLTGFMSMNLDRHVGAHVDLFKHLVRGDGESAESHRRFYDEYLSVMDLTAEFYLQTVKIVFQEHNLPKGTLEYRGMRVDPSAIKKTALFTVEGELDDISAPGQTVAAHALCSGLDDGMKRHHLQSGVGHYGIFNGRRWREHIMPRVRDFIRSHERAAVAKPRRGTAV</sequence>
<evidence type="ECO:0000313" key="3">
    <source>
        <dbReference type="Proteomes" id="UP000197153"/>
    </source>
</evidence>
<evidence type="ECO:0000259" key="1">
    <source>
        <dbReference type="Pfam" id="PF06850"/>
    </source>
</evidence>
<gene>
    <name evidence="2" type="ORF">Y958_01280</name>
</gene>
<reference evidence="2 3" key="1">
    <citation type="submission" date="2017-06" db="EMBL/GenBank/DDBJ databases">
        <title>Complete genome sequence of Nitrospirillum amazonense strain CBAmC, an endophytic nitrogen-fixing and plant growth-promoting bacterium, isolated from sugarcane.</title>
        <authorList>
            <person name="Schwab S."/>
            <person name="dos Santos Teixeira K.R."/>
            <person name="Simoes Araujo J.L."/>
            <person name="Soares Vidal M."/>
            <person name="Borges de Freitas H.R."/>
            <person name="Rivello Crivelaro A.L."/>
            <person name="Bueno de Camargo Nunes A."/>
            <person name="dos Santos C.M."/>
            <person name="Palmeira da Silva Rosa D."/>
            <person name="da Silva Padilha D."/>
            <person name="da Silva E."/>
            <person name="Araujo Terra L."/>
            <person name="Soares Mendes V."/>
            <person name="Farinelli L."/>
            <person name="Magalhaes Cruz L."/>
            <person name="Baldani J.I."/>
        </authorList>
    </citation>
    <scope>NUCLEOTIDE SEQUENCE [LARGE SCALE GENOMIC DNA]</scope>
    <source>
        <strain evidence="2 3">CBAmC</strain>
    </source>
</reference>
<feature type="domain" description="PHB de-polymerase C-terminal" evidence="1">
    <location>
        <begin position="203"/>
        <end position="404"/>
    </location>
</feature>
<dbReference type="PANTHER" id="PTHR36837:SF4">
    <property type="entry name" value="BLR0908 PROTEIN"/>
    <property type="match status" value="1"/>
</dbReference>
<dbReference type="InterPro" id="IPR009656">
    <property type="entry name" value="PHB_depo_C"/>
</dbReference>
<dbReference type="KEGG" id="nao:Y958_01280"/>
<dbReference type="PANTHER" id="PTHR36837">
    <property type="entry name" value="POLY(3-HYDROXYALKANOATE) POLYMERASE SUBUNIT PHAC"/>
    <property type="match status" value="1"/>
</dbReference>
<name>A0A248JT19_9PROT</name>
<dbReference type="InterPro" id="IPR051321">
    <property type="entry name" value="PHA/PHB_synthase"/>
</dbReference>